<dbReference type="GO" id="GO:0003676">
    <property type="term" value="F:nucleic acid binding"/>
    <property type="evidence" value="ECO:0007669"/>
    <property type="project" value="InterPro"/>
</dbReference>
<dbReference type="RefSeq" id="WP_167130106.1">
    <property type="nucleotide sequence ID" value="NZ_JAANCM010000009.1"/>
</dbReference>
<dbReference type="InterPro" id="IPR003615">
    <property type="entry name" value="HNH_nuc"/>
</dbReference>
<dbReference type="GO" id="GO:0008270">
    <property type="term" value="F:zinc ion binding"/>
    <property type="evidence" value="ECO:0007669"/>
    <property type="project" value="InterPro"/>
</dbReference>
<comment type="similarity">
    <text evidence="3">Belongs to the HNH nuclease family.</text>
</comment>
<proteinExistence type="inferred from homology"/>
<dbReference type="CDD" id="cd00085">
    <property type="entry name" value="HNHc"/>
    <property type="match status" value="1"/>
</dbReference>
<dbReference type="InterPro" id="IPR002711">
    <property type="entry name" value="HNH"/>
</dbReference>
<keyword evidence="6" id="KW-0255">Endonuclease</keyword>
<dbReference type="PANTHER" id="PTHR41286:SF1">
    <property type="entry name" value="HNH NUCLEASE YAJD-RELATED"/>
    <property type="match status" value="1"/>
</dbReference>
<feature type="domain" description="HNH nuclease" evidence="5">
    <location>
        <begin position="52"/>
        <end position="108"/>
    </location>
</feature>
<evidence type="ECO:0000259" key="5">
    <source>
        <dbReference type="SMART" id="SM00507"/>
    </source>
</evidence>
<accession>A0AA44CDJ9</accession>
<dbReference type="PANTHER" id="PTHR41286">
    <property type="entry name" value="HNH NUCLEASE YAJD-RELATED"/>
    <property type="match status" value="1"/>
</dbReference>
<keyword evidence="7" id="KW-1185">Reference proteome</keyword>
<dbReference type="AlphaFoldDB" id="A0AA44CDJ9"/>
<organism evidence="6 7">
    <name type="scientific">Ferranicluibacter rubi</name>
    <dbReference type="NCBI Taxonomy" id="2715133"/>
    <lineage>
        <taxon>Bacteria</taxon>
        <taxon>Pseudomonadati</taxon>
        <taxon>Pseudomonadota</taxon>
        <taxon>Alphaproteobacteria</taxon>
        <taxon>Hyphomicrobiales</taxon>
        <taxon>Rhizobiaceae</taxon>
        <taxon>Ferranicluibacter</taxon>
    </lineage>
</organism>
<evidence type="ECO:0000256" key="3">
    <source>
        <dbReference type="ARBA" id="ARBA00038412"/>
    </source>
</evidence>
<dbReference type="EMBL" id="JAANCM010000009">
    <property type="protein sequence ID" value="NHT77541.1"/>
    <property type="molecule type" value="Genomic_DNA"/>
</dbReference>
<comment type="caution">
    <text evidence="6">The sequence shown here is derived from an EMBL/GenBank/DDBJ whole genome shotgun (WGS) entry which is preliminary data.</text>
</comment>
<dbReference type="GO" id="GO:0004519">
    <property type="term" value="F:endonuclease activity"/>
    <property type="evidence" value="ECO:0007669"/>
    <property type="project" value="UniProtKB-KW"/>
</dbReference>
<keyword evidence="1" id="KW-0540">Nuclease</keyword>
<evidence type="ECO:0000256" key="4">
    <source>
        <dbReference type="ARBA" id="ARBA00040194"/>
    </source>
</evidence>
<dbReference type="Proteomes" id="UP001155840">
    <property type="component" value="Unassembled WGS sequence"/>
</dbReference>
<reference evidence="6" key="1">
    <citation type="submission" date="2020-03" db="EMBL/GenBank/DDBJ databases">
        <title>Ferranicluibacter endophyticum gen. nov., sp. nov., a new genus isolated from Rubus ulmifolius Schott. stem.</title>
        <authorList>
            <person name="Roca-Couso R."/>
            <person name="Flores-Felix J.D."/>
            <person name="Igual J.M."/>
            <person name="Rivas R."/>
        </authorList>
    </citation>
    <scope>NUCLEOTIDE SEQUENCE</scope>
    <source>
        <strain evidence="6">CRRU44</strain>
    </source>
</reference>
<dbReference type="SMART" id="SM00507">
    <property type="entry name" value="HNHc"/>
    <property type="match status" value="1"/>
</dbReference>
<sequence length="121" mass="14132">MERKLKLSQLRPTIGRLPPLFGPVPGDEKERNRFRSQSEPWRKLYTSARWKRLRIATFRRALFTCQMCGKIEGNTSLLICDHVKPHKGDEDLFFDPDNLQTLCVPCHDGPKKRQERADVGR</sequence>
<dbReference type="GO" id="GO:0016787">
    <property type="term" value="F:hydrolase activity"/>
    <property type="evidence" value="ECO:0007669"/>
    <property type="project" value="UniProtKB-KW"/>
</dbReference>
<name>A0AA44CDJ9_9HYPH</name>
<evidence type="ECO:0000256" key="1">
    <source>
        <dbReference type="ARBA" id="ARBA00022722"/>
    </source>
</evidence>
<dbReference type="Gene3D" id="1.10.30.50">
    <property type="match status" value="1"/>
</dbReference>
<evidence type="ECO:0000313" key="7">
    <source>
        <dbReference type="Proteomes" id="UP001155840"/>
    </source>
</evidence>
<evidence type="ECO:0000313" key="6">
    <source>
        <dbReference type="EMBL" id="NHT77541.1"/>
    </source>
</evidence>
<keyword evidence="2" id="KW-0378">Hydrolase</keyword>
<evidence type="ECO:0000256" key="2">
    <source>
        <dbReference type="ARBA" id="ARBA00022801"/>
    </source>
</evidence>
<dbReference type="Pfam" id="PF01844">
    <property type="entry name" value="HNH"/>
    <property type="match status" value="1"/>
</dbReference>
<dbReference type="GO" id="GO:0005829">
    <property type="term" value="C:cytosol"/>
    <property type="evidence" value="ECO:0007669"/>
    <property type="project" value="TreeGrafter"/>
</dbReference>
<gene>
    <name evidence="6" type="ORF">G8E10_17645</name>
</gene>
<protein>
    <recommendedName>
        <fullName evidence="4">Putative HNH nuclease YajD</fullName>
    </recommendedName>
</protein>